<reference evidence="2" key="3">
    <citation type="journal article" date="2017" name="Nature">
        <title>Genome sequence of the progenitor of the wheat D genome Aegilops tauschii.</title>
        <authorList>
            <person name="Luo M.C."/>
            <person name="Gu Y.Q."/>
            <person name="Puiu D."/>
            <person name="Wang H."/>
            <person name="Twardziok S.O."/>
            <person name="Deal K.R."/>
            <person name="Huo N."/>
            <person name="Zhu T."/>
            <person name="Wang L."/>
            <person name="Wang Y."/>
            <person name="McGuire P.E."/>
            <person name="Liu S."/>
            <person name="Long H."/>
            <person name="Ramasamy R.K."/>
            <person name="Rodriguez J.C."/>
            <person name="Van S.L."/>
            <person name="Yuan L."/>
            <person name="Wang Z."/>
            <person name="Xia Z."/>
            <person name="Xiao L."/>
            <person name="Anderson O.D."/>
            <person name="Ouyang S."/>
            <person name="Liang Y."/>
            <person name="Zimin A.V."/>
            <person name="Pertea G."/>
            <person name="Qi P."/>
            <person name="Bennetzen J.L."/>
            <person name="Dai X."/>
            <person name="Dawson M.W."/>
            <person name="Muller H.G."/>
            <person name="Kugler K."/>
            <person name="Rivarola-Duarte L."/>
            <person name="Spannagl M."/>
            <person name="Mayer K.F.X."/>
            <person name="Lu F.H."/>
            <person name="Bevan M.W."/>
            <person name="Leroy P."/>
            <person name="Li P."/>
            <person name="You F.M."/>
            <person name="Sun Q."/>
            <person name="Liu Z."/>
            <person name="Lyons E."/>
            <person name="Wicker T."/>
            <person name="Salzberg S.L."/>
            <person name="Devos K.M."/>
            <person name="Dvorak J."/>
        </authorList>
    </citation>
    <scope>NUCLEOTIDE SEQUENCE [LARGE SCALE GENOMIC DNA]</scope>
    <source>
        <strain evidence="2">cv. AL8/78</strain>
    </source>
</reference>
<dbReference type="Proteomes" id="UP000015105">
    <property type="component" value="Chromosome 2D"/>
</dbReference>
<reference evidence="3" key="2">
    <citation type="journal article" date="2017" name="Nat. Plants">
        <title>The Aegilops tauschii genome reveals multiple impacts of transposons.</title>
        <authorList>
            <person name="Zhao G."/>
            <person name="Zou C."/>
            <person name="Li K."/>
            <person name="Wang K."/>
            <person name="Li T."/>
            <person name="Gao L."/>
            <person name="Zhang X."/>
            <person name="Wang H."/>
            <person name="Yang Z."/>
            <person name="Liu X."/>
            <person name="Jiang W."/>
            <person name="Mao L."/>
            <person name="Kong X."/>
            <person name="Jiao Y."/>
            <person name="Jia J."/>
        </authorList>
    </citation>
    <scope>NUCLEOTIDE SEQUENCE [LARGE SCALE GENOMIC DNA]</scope>
    <source>
        <strain evidence="3">cv. AL8/78</strain>
    </source>
</reference>
<reference evidence="2" key="5">
    <citation type="journal article" date="2021" name="G3 (Bethesda)">
        <title>Aegilops tauschii genome assembly Aet v5.0 features greater sequence contiguity and improved annotation.</title>
        <authorList>
            <person name="Wang L."/>
            <person name="Zhu T."/>
            <person name="Rodriguez J.C."/>
            <person name="Deal K.R."/>
            <person name="Dubcovsky J."/>
            <person name="McGuire P.E."/>
            <person name="Lux T."/>
            <person name="Spannagl M."/>
            <person name="Mayer K.F.X."/>
            <person name="Baldrich P."/>
            <person name="Meyers B.C."/>
            <person name="Huo N."/>
            <person name="Gu Y.Q."/>
            <person name="Zhou H."/>
            <person name="Devos K.M."/>
            <person name="Bennetzen J.L."/>
            <person name="Unver T."/>
            <person name="Budak H."/>
            <person name="Gulick P.J."/>
            <person name="Galiba G."/>
            <person name="Kalapos B."/>
            <person name="Nelson D.R."/>
            <person name="Li P."/>
            <person name="You F.M."/>
            <person name="Luo M.C."/>
            <person name="Dvorak J."/>
        </authorList>
    </citation>
    <scope>NUCLEOTIDE SEQUENCE [LARGE SCALE GENOMIC DNA]</scope>
    <source>
        <strain evidence="2">cv. AL8/78</strain>
    </source>
</reference>
<evidence type="ECO:0000313" key="3">
    <source>
        <dbReference type="Proteomes" id="UP000015105"/>
    </source>
</evidence>
<feature type="region of interest" description="Disordered" evidence="1">
    <location>
        <begin position="64"/>
        <end position="84"/>
    </location>
</feature>
<accession>A0A453AKN4</accession>
<evidence type="ECO:0000313" key="2">
    <source>
        <dbReference type="EnsemblPlants" id="AET2Gv20176300.1"/>
    </source>
</evidence>
<reference evidence="2" key="4">
    <citation type="submission" date="2019-03" db="UniProtKB">
        <authorList>
            <consortium name="EnsemblPlants"/>
        </authorList>
    </citation>
    <scope>IDENTIFICATION</scope>
</reference>
<dbReference type="EnsemblPlants" id="AET2Gv20176300.1">
    <property type="protein sequence ID" value="AET2Gv20176300.1"/>
    <property type="gene ID" value="AET2Gv20176300"/>
</dbReference>
<sequence>IYSFCLPSHAAFFLSSPPETPPPPATQPALLCPPSSVCFAVATVCRSGRPAAGHNLDDQRAVVHGLGGGDLRGPGAAPAPPSSVAQVQGGSLLANLQPCVLPSSLTDSLLL</sequence>
<protein>
    <submittedName>
        <fullName evidence="2">Uncharacterized protein</fullName>
    </submittedName>
</protein>
<keyword evidence="3" id="KW-1185">Reference proteome</keyword>
<evidence type="ECO:0000256" key="1">
    <source>
        <dbReference type="SAM" id="MobiDB-lite"/>
    </source>
</evidence>
<dbReference type="Gramene" id="AET2Gv20176300.1">
    <property type="protein sequence ID" value="AET2Gv20176300.1"/>
    <property type="gene ID" value="AET2Gv20176300"/>
</dbReference>
<name>A0A453AKN4_AEGTS</name>
<proteinExistence type="predicted"/>
<organism evidence="2 3">
    <name type="scientific">Aegilops tauschii subsp. strangulata</name>
    <name type="common">Goatgrass</name>
    <dbReference type="NCBI Taxonomy" id="200361"/>
    <lineage>
        <taxon>Eukaryota</taxon>
        <taxon>Viridiplantae</taxon>
        <taxon>Streptophyta</taxon>
        <taxon>Embryophyta</taxon>
        <taxon>Tracheophyta</taxon>
        <taxon>Spermatophyta</taxon>
        <taxon>Magnoliopsida</taxon>
        <taxon>Liliopsida</taxon>
        <taxon>Poales</taxon>
        <taxon>Poaceae</taxon>
        <taxon>BOP clade</taxon>
        <taxon>Pooideae</taxon>
        <taxon>Triticodae</taxon>
        <taxon>Triticeae</taxon>
        <taxon>Triticinae</taxon>
        <taxon>Aegilops</taxon>
    </lineage>
</organism>
<dbReference type="AlphaFoldDB" id="A0A453AKN4"/>
<reference evidence="3" key="1">
    <citation type="journal article" date="2014" name="Science">
        <title>Ancient hybridizations among the ancestral genomes of bread wheat.</title>
        <authorList>
            <consortium name="International Wheat Genome Sequencing Consortium,"/>
            <person name="Marcussen T."/>
            <person name="Sandve S.R."/>
            <person name="Heier L."/>
            <person name="Spannagl M."/>
            <person name="Pfeifer M."/>
            <person name="Jakobsen K.S."/>
            <person name="Wulff B.B."/>
            <person name="Steuernagel B."/>
            <person name="Mayer K.F."/>
            <person name="Olsen O.A."/>
        </authorList>
    </citation>
    <scope>NUCLEOTIDE SEQUENCE [LARGE SCALE GENOMIC DNA]</scope>
    <source>
        <strain evidence="3">cv. AL8/78</strain>
    </source>
</reference>